<organism evidence="3 4">
    <name type="scientific">Lentzea tibetensis</name>
    <dbReference type="NCBI Taxonomy" id="2591470"/>
    <lineage>
        <taxon>Bacteria</taxon>
        <taxon>Bacillati</taxon>
        <taxon>Actinomycetota</taxon>
        <taxon>Actinomycetes</taxon>
        <taxon>Pseudonocardiales</taxon>
        <taxon>Pseudonocardiaceae</taxon>
        <taxon>Lentzea</taxon>
    </lineage>
</organism>
<evidence type="ECO:0000259" key="1">
    <source>
        <dbReference type="Pfam" id="PF14517"/>
    </source>
</evidence>
<evidence type="ECO:0000259" key="2">
    <source>
        <dbReference type="Pfam" id="PF20254"/>
    </source>
</evidence>
<dbReference type="RefSeq" id="WP_146357957.1">
    <property type="nucleotide sequence ID" value="NZ_VOBR01000026.1"/>
</dbReference>
<sequence>MIHGVDPGGGLWWYRYDNGWANGGAGVRIGSGFHEYQTLTAGPDGVIYGVRQGGDLHWYRFHPDGARWDNGGKPIWVGNGWGEGFHKQVCSDDEGCVYAVSVDRGAVPGNDDALHWYRLMNARTVATDGRYEWHGGGSATTVGNGFSVEPTGAVQGYASSLTIRAGERIGFPISTSLTGVTAAVVRMPGRQRVSDPAPVATGVQPLPPDYRTRGCGWAERAGLTVPASWSSGLYALEMTSPGGLRRHVPFVVRPVRPSAPIAFLVPTNTYNAYNVWGGHNQYSAGEEGRQRQVTFLRPSTSTAVEPTGRIDHLLLSDLFLVKWMEDNGFRHDCYIDGDLDADGTWLRQYKALVLGSHPEYWSERMRQRVVDYLAGGGRLIYTGGNGMYERMSYASGTAVTHRTTKGARDEYHADGKSESQILGVALTGAYMDFHPYRVVADHPLLAGTGLRPGDRFGHVAHNGAASGWEVDALNPDLPGVQHIARGDNPGGGADMVFWPKPNGGWVFSASSMSFNGALPHDAAIRQILRNVFDLALS</sequence>
<dbReference type="Pfam" id="PF14517">
    <property type="entry name" value="Tachylectin"/>
    <property type="match status" value="1"/>
</dbReference>
<dbReference type="OrthoDB" id="505641at2"/>
<proteinExistence type="predicted"/>
<gene>
    <name evidence="3" type="ORF">FKR81_32665</name>
</gene>
<feature type="domain" description="N,N-dimethylformamidase beta subunit-like C-terminal" evidence="2">
    <location>
        <begin position="191"/>
        <end position="519"/>
    </location>
</feature>
<dbReference type="InterPro" id="IPR046540">
    <property type="entry name" value="DMFA2_C"/>
</dbReference>
<dbReference type="Proteomes" id="UP000316639">
    <property type="component" value="Unassembled WGS sequence"/>
</dbReference>
<reference evidence="3 4" key="1">
    <citation type="submission" date="2019-07" db="EMBL/GenBank/DDBJ databases">
        <title>Lentzea xizangensis sp. nov., isolated from Qinghai-Tibetan Plateau Soils.</title>
        <authorList>
            <person name="Huang J."/>
        </authorList>
    </citation>
    <scope>NUCLEOTIDE SEQUENCE [LARGE SCALE GENOMIC DNA]</scope>
    <source>
        <strain evidence="3 4">FXJ1.1311</strain>
    </source>
</reference>
<dbReference type="Gene3D" id="2.115.10.10">
    <property type="entry name" value="Tachylectin 2"/>
    <property type="match status" value="1"/>
</dbReference>
<dbReference type="AlphaFoldDB" id="A0A563EL46"/>
<evidence type="ECO:0000313" key="4">
    <source>
        <dbReference type="Proteomes" id="UP000316639"/>
    </source>
</evidence>
<keyword evidence="4" id="KW-1185">Reference proteome</keyword>
<dbReference type="Pfam" id="PF20254">
    <property type="entry name" value="DMFA2_C"/>
    <property type="match status" value="1"/>
</dbReference>
<evidence type="ECO:0008006" key="5">
    <source>
        <dbReference type="Google" id="ProtNLM"/>
    </source>
</evidence>
<evidence type="ECO:0000313" key="3">
    <source>
        <dbReference type="EMBL" id="TWP47460.1"/>
    </source>
</evidence>
<accession>A0A563EL46</accession>
<comment type="caution">
    <text evidence="3">The sequence shown here is derived from an EMBL/GenBank/DDBJ whole genome shotgun (WGS) entry which is preliminary data.</text>
</comment>
<protein>
    <recommendedName>
        <fullName evidence="5">N,N-dimethylformamidase</fullName>
    </recommendedName>
</protein>
<dbReference type="EMBL" id="VOBR01000026">
    <property type="protein sequence ID" value="TWP47460.1"/>
    <property type="molecule type" value="Genomic_DNA"/>
</dbReference>
<dbReference type="InterPro" id="IPR029062">
    <property type="entry name" value="Class_I_gatase-like"/>
</dbReference>
<name>A0A563EL46_9PSEU</name>
<dbReference type="InterPro" id="IPR023294">
    <property type="entry name" value="Tachylectin2"/>
</dbReference>
<feature type="domain" description="Tachylectin 2" evidence="1">
    <location>
        <begin position="5"/>
        <end position="129"/>
    </location>
</feature>
<dbReference type="SUPFAM" id="SSF52317">
    <property type="entry name" value="Class I glutamine amidotransferase-like"/>
    <property type="match status" value="1"/>
</dbReference>